<name>A0ABT8EN27_9BURK</name>
<organism evidence="12 13">
    <name type="scientific">Alcaligenes endophyticus</name>
    <dbReference type="NCBI Taxonomy" id="1929088"/>
    <lineage>
        <taxon>Bacteria</taxon>
        <taxon>Pseudomonadati</taxon>
        <taxon>Pseudomonadota</taxon>
        <taxon>Betaproteobacteria</taxon>
        <taxon>Burkholderiales</taxon>
        <taxon>Alcaligenaceae</taxon>
        <taxon>Alcaligenes</taxon>
    </lineage>
</organism>
<evidence type="ECO:0000256" key="4">
    <source>
        <dbReference type="ARBA" id="ARBA00022556"/>
    </source>
</evidence>
<dbReference type="InterPro" id="IPR043461">
    <property type="entry name" value="LpxH-like"/>
</dbReference>
<feature type="binding site" evidence="10">
    <location>
        <position position="129"/>
    </location>
    <ligand>
        <name>Mn(2+)</name>
        <dbReference type="ChEBI" id="CHEBI:29035"/>
        <label>2</label>
    </ligand>
</feature>
<keyword evidence="3 10" id="KW-0997">Cell inner membrane</keyword>
<feature type="binding site" evidence="10">
    <location>
        <position position="210"/>
    </location>
    <ligand>
        <name>substrate</name>
    </ligand>
</feature>
<proteinExistence type="inferred from homology"/>
<sequence length="272" mass="31302">MKPPLWSNKLQQTGTLWIAADLHLGPDTPATTAAFLKFLQEASTQADALFLCGDIFNAWIGDDLCQQAPAWLEQINSALRAYSRHHRLYLMRGNRDFLLGFDFARHVNAELLPEQILLQSDAGLIALSHGDELCTDDIAYQRFRRIVRWPWLQACYLRLPLSWRQKIANYFRDKSQRQNKTKPNYIMDVNPEAVAQQACAVDPVALIHGHTHRPARHILRHEPLVYRWVLPDWDYEHDQRGGFISISAKGICLVQHQHTELCQDSPLFTSAQ</sequence>
<evidence type="ECO:0000256" key="9">
    <source>
        <dbReference type="ARBA" id="ARBA00023211"/>
    </source>
</evidence>
<dbReference type="PANTHER" id="PTHR34990:SF1">
    <property type="entry name" value="UDP-2,3-DIACYLGLUCOSAMINE HYDROLASE"/>
    <property type="match status" value="1"/>
</dbReference>
<evidence type="ECO:0000259" key="11">
    <source>
        <dbReference type="Pfam" id="PF00149"/>
    </source>
</evidence>
<feature type="binding site" evidence="10">
    <location>
        <position position="94"/>
    </location>
    <ligand>
        <name>Mn(2+)</name>
        <dbReference type="ChEBI" id="CHEBI:29035"/>
        <label>2</label>
    </ligand>
</feature>
<dbReference type="CDD" id="cd07398">
    <property type="entry name" value="MPP_YbbF-LpxH"/>
    <property type="match status" value="1"/>
</dbReference>
<feature type="binding site" evidence="10">
    <location>
        <position position="179"/>
    </location>
    <ligand>
        <name>substrate</name>
    </ligand>
</feature>
<evidence type="ECO:0000256" key="1">
    <source>
        <dbReference type="ARBA" id="ARBA00022475"/>
    </source>
</evidence>
<comment type="pathway">
    <text evidence="10">Glycolipid biosynthesis; lipid IV(A) biosynthesis; lipid IV(A) from (3R)-3-hydroxytetradecanoyl-[acyl-carrier-protein] and UDP-N-acetyl-alpha-D-glucosamine: step 4/6.</text>
</comment>
<keyword evidence="2 10" id="KW-0444">Lipid biosynthesis</keyword>
<dbReference type="RefSeq" id="WP_266123802.1">
    <property type="nucleotide sequence ID" value="NZ_JAJHNU010000005.1"/>
</dbReference>
<feature type="binding site" evidence="10">
    <location>
        <begin position="94"/>
        <end position="95"/>
    </location>
    <ligand>
        <name>substrate</name>
    </ligand>
</feature>
<evidence type="ECO:0000256" key="8">
    <source>
        <dbReference type="ARBA" id="ARBA00023136"/>
    </source>
</evidence>
<dbReference type="PANTHER" id="PTHR34990">
    <property type="entry name" value="UDP-2,3-DIACYLGLUCOSAMINE HYDROLASE-RELATED"/>
    <property type="match status" value="1"/>
</dbReference>
<evidence type="ECO:0000313" key="13">
    <source>
        <dbReference type="Proteomes" id="UP001168613"/>
    </source>
</evidence>
<evidence type="ECO:0000313" key="12">
    <source>
        <dbReference type="EMBL" id="MDN4122673.1"/>
    </source>
</evidence>
<feature type="binding site" evidence="10">
    <location>
        <position position="212"/>
    </location>
    <ligand>
        <name>Mn(2+)</name>
        <dbReference type="ChEBI" id="CHEBI:29035"/>
        <label>1</label>
    </ligand>
</feature>
<keyword evidence="8 10" id="KW-0472">Membrane</keyword>
<keyword evidence="1 10" id="KW-1003">Cell membrane</keyword>
<protein>
    <recommendedName>
        <fullName evidence="10">UDP-2,3-diacylglucosamine hydrolase</fullName>
        <ecNumber evidence="10">3.6.1.54</ecNumber>
    </recommendedName>
    <alternativeName>
        <fullName evidence="10">UDP-2,3-diacylglucosamine diphosphatase</fullName>
    </alternativeName>
</protein>
<dbReference type="InterPro" id="IPR004843">
    <property type="entry name" value="Calcineurin-like_PHP"/>
</dbReference>
<dbReference type="EMBL" id="JAJHNU010000005">
    <property type="protein sequence ID" value="MDN4122673.1"/>
    <property type="molecule type" value="Genomic_DNA"/>
</dbReference>
<keyword evidence="4 10" id="KW-0441">Lipid A biosynthesis</keyword>
<feature type="binding site" evidence="10">
    <location>
        <position position="137"/>
    </location>
    <ligand>
        <name>substrate</name>
    </ligand>
</feature>
<dbReference type="NCBIfam" id="TIGR01854">
    <property type="entry name" value="lipid_A_lpxH"/>
    <property type="match status" value="1"/>
</dbReference>
<dbReference type="Proteomes" id="UP001168613">
    <property type="component" value="Unassembled WGS sequence"/>
</dbReference>
<comment type="subcellular location">
    <subcellularLocation>
        <location evidence="10">Cell inner membrane</location>
        <topology evidence="10">Peripheral membrane protein</topology>
        <orientation evidence="10">Cytoplasmic side</orientation>
    </subcellularLocation>
</comment>
<feature type="binding site" evidence="10">
    <location>
        <position position="210"/>
    </location>
    <ligand>
        <name>Mn(2+)</name>
        <dbReference type="ChEBI" id="CHEBI:29035"/>
        <label>2</label>
    </ligand>
</feature>
<evidence type="ECO:0000256" key="5">
    <source>
        <dbReference type="ARBA" id="ARBA00022723"/>
    </source>
</evidence>
<keyword evidence="7 10" id="KW-0443">Lipid metabolism</keyword>
<feature type="binding site" evidence="10">
    <location>
        <position position="182"/>
    </location>
    <ligand>
        <name>substrate</name>
    </ligand>
</feature>
<feature type="binding site" evidence="10">
    <location>
        <position position="175"/>
    </location>
    <ligand>
        <name>substrate</name>
    </ligand>
</feature>
<feature type="binding site" evidence="10">
    <location>
        <position position="21"/>
    </location>
    <ligand>
        <name>Mn(2+)</name>
        <dbReference type="ChEBI" id="CHEBI:29035"/>
        <label>1</label>
    </ligand>
</feature>
<dbReference type="EC" id="3.6.1.54" evidence="10"/>
<evidence type="ECO:0000256" key="10">
    <source>
        <dbReference type="HAMAP-Rule" id="MF_00575"/>
    </source>
</evidence>
<dbReference type="SUPFAM" id="SSF56300">
    <property type="entry name" value="Metallo-dependent phosphatases"/>
    <property type="match status" value="1"/>
</dbReference>
<dbReference type="HAMAP" id="MF_00575">
    <property type="entry name" value="LpxH"/>
    <property type="match status" value="1"/>
</dbReference>
<comment type="function">
    <text evidence="10">Hydrolyzes the pyrophosphate bond of UDP-2,3-diacylglucosamine to yield 2,3-diacylglucosamine 1-phosphate (lipid X) and UMP by catalyzing the attack of water at the alpha-P atom. Involved in the biosynthesis of lipid A, a phosphorylated glycolipid that anchors the lipopolysaccharide to the outer membrane of the cell.</text>
</comment>
<dbReference type="NCBIfam" id="NF003743">
    <property type="entry name" value="PRK05340.1"/>
    <property type="match status" value="1"/>
</dbReference>
<dbReference type="Gene3D" id="3.60.21.10">
    <property type="match status" value="1"/>
</dbReference>
<evidence type="ECO:0000256" key="7">
    <source>
        <dbReference type="ARBA" id="ARBA00023098"/>
    </source>
</evidence>
<comment type="catalytic activity">
    <reaction evidence="10">
        <text>UDP-2-N,3-O-bis[(3R)-3-hydroxytetradecanoyl]-alpha-D-glucosamine + H2O = 2-N,3-O-bis[(3R)-3-hydroxytetradecanoyl]-alpha-D-glucosaminyl 1-phosphate + UMP + 2 H(+)</text>
        <dbReference type="Rhea" id="RHEA:25213"/>
        <dbReference type="ChEBI" id="CHEBI:15377"/>
        <dbReference type="ChEBI" id="CHEBI:15378"/>
        <dbReference type="ChEBI" id="CHEBI:57865"/>
        <dbReference type="ChEBI" id="CHEBI:57957"/>
        <dbReference type="ChEBI" id="CHEBI:78847"/>
        <dbReference type="EC" id="3.6.1.54"/>
    </reaction>
</comment>
<dbReference type="InterPro" id="IPR029052">
    <property type="entry name" value="Metallo-depent_PP-like"/>
</dbReference>
<keyword evidence="5 10" id="KW-0479">Metal-binding</keyword>
<keyword evidence="6 10" id="KW-0378">Hydrolase</keyword>
<comment type="caution">
    <text evidence="12">The sequence shown here is derived from an EMBL/GenBank/DDBJ whole genome shotgun (WGS) entry which is preliminary data.</text>
</comment>
<dbReference type="Pfam" id="PF00149">
    <property type="entry name" value="Metallophos"/>
    <property type="match status" value="1"/>
</dbReference>
<evidence type="ECO:0000256" key="2">
    <source>
        <dbReference type="ARBA" id="ARBA00022516"/>
    </source>
</evidence>
<dbReference type="InterPro" id="IPR010138">
    <property type="entry name" value="UDP-diacylglucosamine_Hdrlase"/>
</dbReference>
<feature type="binding site" evidence="10">
    <location>
        <position position="54"/>
    </location>
    <ligand>
        <name>Mn(2+)</name>
        <dbReference type="ChEBI" id="CHEBI:29035"/>
        <label>2</label>
    </ligand>
</feature>
<comment type="similarity">
    <text evidence="10">Belongs to the LpxH family.</text>
</comment>
<feature type="domain" description="Calcineurin-like phosphoesterase" evidence="11">
    <location>
        <begin position="15"/>
        <end position="214"/>
    </location>
</feature>
<feature type="binding site" evidence="10">
    <location>
        <position position="23"/>
    </location>
    <ligand>
        <name>Mn(2+)</name>
        <dbReference type="ChEBI" id="CHEBI:29035"/>
        <label>1</label>
    </ligand>
</feature>
<gene>
    <name evidence="10" type="primary">lpxH</name>
    <name evidence="12" type="ORF">LMS43_15380</name>
</gene>
<accession>A0ABT8EN27</accession>
<evidence type="ECO:0000256" key="6">
    <source>
        <dbReference type="ARBA" id="ARBA00022801"/>
    </source>
</evidence>
<keyword evidence="13" id="KW-1185">Reference proteome</keyword>
<comment type="cofactor">
    <cofactor evidence="10">
        <name>Mn(2+)</name>
        <dbReference type="ChEBI" id="CHEBI:29035"/>
    </cofactor>
    <text evidence="10">Binds 2 Mn(2+) ions per subunit in a binuclear metal center.</text>
</comment>
<keyword evidence="9 10" id="KW-0464">Manganese</keyword>
<evidence type="ECO:0000256" key="3">
    <source>
        <dbReference type="ARBA" id="ARBA00022519"/>
    </source>
</evidence>
<reference evidence="12" key="1">
    <citation type="submission" date="2021-11" db="EMBL/GenBank/DDBJ databases">
        <title>Draft genome sequence of Alcaligenes endophyticus type strain CCUG 75668T.</title>
        <authorList>
            <person name="Salva-Serra F."/>
            <person name="Duran R.E."/>
            <person name="Seeger M."/>
            <person name="Moore E.R.B."/>
            <person name="Jaen-Luchoro D."/>
        </authorList>
    </citation>
    <scope>NUCLEOTIDE SEQUENCE</scope>
    <source>
        <strain evidence="12">CCUG 75668</strain>
    </source>
</reference>
<dbReference type="GO" id="GO:0016787">
    <property type="term" value="F:hydrolase activity"/>
    <property type="evidence" value="ECO:0007669"/>
    <property type="project" value="UniProtKB-KW"/>
</dbReference>
<feature type="binding site" evidence="10">
    <location>
        <position position="54"/>
    </location>
    <ligand>
        <name>Mn(2+)</name>
        <dbReference type="ChEBI" id="CHEBI:29035"/>
        <label>1</label>
    </ligand>
</feature>